<evidence type="ECO:0000256" key="1">
    <source>
        <dbReference type="ARBA" id="ARBA00000085"/>
    </source>
</evidence>
<dbReference type="Pfam" id="PF00512">
    <property type="entry name" value="HisKA"/>
    <property type="match status" value="1"/>
</dbReference>
<evidence type="ECO:0000256" key="4">
    <source>
        <dbReference type="ARBA" id="ARBA00022553"/>
    </source>
</evidence>
<dbReference type="GO" id="GO:0005524">
    <property type="term" value="F:ATP binding"/>
    <property type="evidence" value="ECO:0007669"/>
    <property type="project" value="UniProtKB-KW"/>
</dbReference>
<gene>
    <name evidence="12" type="ORF">NV381_13375</name>
</gene>
<sequence>MNPTVELVFMIASVIMTGIIFFFAYRIRRARGVSYFIGVIVCRFIYSSGVILEKSSYLLMEKLVFRNVQYTALNFIVPFMILFVHELIGHEKILRARWKIMLFVGFALWSLLMWFNPVLQVTYRTVQLYDGHLVTTRTAYSIAFIIICYSILAICIYLLFQYIRNIRNDFRKPGMWVLFLSSLPLLLEIVKSVNPEWSSWLLPLSVYCGFTGMLMLVITLRLKFFSAVPIARNIVLDTLQESIVIANASGKIIDSNKQASQWFSEMGYATIYGRNMTEILGSWPEWHKLCMSTEQGRVEIDTWRNGERKIYNVNVYPLSILGKQGQGSISLIFDITEKQQHLEQIAQLNHLKDQLFTIVSHDIRSPLALQFQLVELLEEDRDSFSTDHREIIEKLGDQTRNTLGMTNNLLEWFRSQREDMALRPQFLELAEVVEECCHVLHIKSEAKQIRVINSIALGVRVYADREALGLIIRNLLSNAIKFTGLGGSVDVYAQLSGDMVIISVRDNGVGMEEEQVRQLFDEMMQLNSLPGTMGEKGAGLGLLVSRQFVQRSGGSIWAESEVGQGSVFHFTMRGEQHDESSHR</sequence>
<evidence type="ECO:0000256" key="9">
    <source>
        <dbReference type="ARBA" id="ARBA00023012"/>
    </source>
</evidence>
<proteinExistence type="predicted"/>
<dbReference type="Proteomes" id="UP001300012">
    <property type="component" value="Unassembled WGS sequence"/>
</dbReference>
<comment type="catalytic activity">
    <reaction evidence="1">
        <text>ATP + protein L-histidine = ADP + protein N-phospho-L-histidine.</text>
        <dbReference type="EC" id="2.7.13.3"/>
    </reaction>
</comment>
<dbReference type="PRINTS" id="PR00344">
    <property type="entry name" value="BCTRLSENSOR"/>
</dbReference>
<dbReference type="Gene3D" id="1.10.287.130">
    <property type="match status" value="1"/>
</dbReference>
<evidence type="ECO:0000256" key="2">
    <source>
        <dbReference type="ARBA" id="ARBA00004370"/>
    </source>
</evidence>
<evidence type="ECO:0000313" key="13">
    <source>
        <dbReference type="Proteomes" id="UP001300012"/>
    </source>
</evidence>
<evidence type="ECO:0000256" key="10">
    <source>
        <dbReference type="SAM" id="Phobius"/>
    </source>
</evidence>
<evidence type="ECO:0000256" key="5">
    <source>
        <dbReference type="ARBA" id="ARBA00022679"/>
    </source>
</evidence>
<dbReference type="PANTHER" id="PTHR42878">
    <property type="entry name" value="TWO-COMPONENT HISTIDINE KINASE"/>
    <property type="match status" value="1"/>
</dbReference>
<dbReference type="SUPFAM" id="SSF47384">
    <property type="entry name" value="Homodimeric domain of signal transducing histidine kinase"/>
    <property type="match status" value="1"/>
</dbReference>
<dbReference type="InterPro" id="IPR036097">
    <property type="entry name" value="HisK_dim/P_sf"/>
</dbReference>
<feature type="transmembrane region" description="Helical" evidence="10">
    <location>
        <begin position="139"/>
        <end position="163"/>
    </location>
</feature>
<keyword evidence="9" id="KW-0902">Two-component regulatory system</keyword>
<keyword evidence="7" id="KW-0418">Kinase</keyword>
<evidence type="ECO:0000313" key="12">
    <source>
        <dbReference type="EMBL" id="MCR8632197.1"/>
    </source>
</evidence>
<comment type="subcellular location">
    <subcellularLocation>
        <location evidence="2">Membrane</location>
    </subcellularLocation>
</comment>
<dbReference type="PROSITE" id="PS50109">
    <property type="entry name" value="HIS_KIN"/>
    <property type="match status" value="1"/>
</dbReference>
<evidence type="ECO:0000256" key="8">
    <source>
        <dbReference type="ARBA" id="ARBA00022840"/>
    </source>
</evidence>
<dbReference type="PANTHER" id="PTHR42878:SF7">
    <property type="entry name" value="SENSOR HISTIDINE KINASE GLRK"/>
    <property type="match status" value="1"/>
</dbReference>
<dbReference type="Gene3D" id="3.30.565.10">
    <property type="entry name" value="Histidine kinase-like ATPase, C-terminal domain"/>
    <property type="match status" value="1"/>
</dbReference>
<evidence type="ECO:0000256" key="7">
    <source>
        <dbReference type="ARBA" id="ARBA00022777"/>
    </source>
</evidence>
<keyword evidence="13" id="KW-1185">Reference proteome</keyword>
<dbReference type="InterPro" id="IPR050351">
    <property type="entry name" value="BphY/WalK/GraS-like"/>
</dbReference>
<dbReference type="SMART" id="SM00388">
    <property type="entry name" value="HisKA"/>
    <property type="match status" value="1"/>
</dbReference>
<feature type="transmembrane region" description="Helical" evidence="10">
    <location>
        <begin position="100"/>
        <end position="119"/>
    </location>
</feature>
<feature type="transmembrane region" description="Helical" evidence="10">
    <location>
        <begin position="32"/>
        <end position="52"/>
    </location>
</feature>
<dbReference type="CDD" id="cd00082">
    <property type="entry name" value="HisKA"/>
    <property type="match status" value="1"/>
</dbReference>
<feature type="transmembrane region" description="Helical" evidence="10">
    <location>
        <begin position="72"/>
        <end position="88"/>
    </location>
</feature>
<reference evidence="12 13" key="1">
    <citation type="submission" date="2022-08" db="EMBL/GenBank/DDBJ databases">
        <title>Paenibacillus endoradicis sp. nov., Paenibacillus radicibacter sp. nov and Paenibacillus pararadicis sp. nov., three cold-adapted plant growth-promoting bacteria isolated from root of Larix gmelinii in Great Khingan.</title>
        <authorList>
            <person name="Xue H."/>
        </authorList>
    </citation>
    <scope>NUCLEOTIDE SEQUENCE [LARGE SCALE GENOMIC DNA]</scope>
    <source>
        <strain evidence="12 13">N5-1-1-5</strain>
    </source>
</reference>
<keyword evidence="8 12" id="KW-0067">ATP-binding</keyword>
<dbReference type="EMBL" id="JANQBD010000008">
    <property type="protein sequence ID" value="MCR8632197.1"/>
    <property type="molecule type" value="Genomic_DNA"/>
</dbReference>
<keyword evidence="10" id="KW-0472">Membrane</keyword>
<dbReference type="Pfam" id="PF16927">
    <property type="entry name" value="HisKA_7TM"/>
    <property type="match status" value="1"/>
</dbReference>
<protein>
    <recommendedName>
        <fullName evidence="3">histidine kinase</fullName>
        <ecNumber evidence="3">2.7.13.3</ecNumber>
    </recommendedName>
</protein>
<dbReference type="InterPro" id="IPR003594">
    <property type="entry name" value="HATPase_dom"/>
</dbReference>
<keyword evidence="4" id="KW-0597">Phosphoprotein</keyword>
<accession>A0ABT1YG74</accession>
<dbReference type="SUPFAM" id="SSF55874">
    <property type="entry name" value="ATPase domain of HSP90 chaperone/DNA topoisomerase II/histidine kinase"/>
    <property type="match status" value="1"/>
</dbReference>
<dbReference type="RefSeq" id="WP_258213785.1">
    <property type="nucleotide sequence ID" value="NZ_JANQBD010000008.1"/>
</dbReference>
<evidence type="ECO:0000259" key="11">
    <source>
        <dbReference type="PROSITE" id="PS50109"/>
    </source>
</evidence>
<evidence type="ECO:0000256" key="3">
    <source>
        <dbReference type="ARBA" id="ARBA00012438"/>
    </source>
</evidence>
<feature type="transmembrane region" description="Helical" evidence="10">
    <location>
        <begin position="6"/>
        <end position="25"/>
    </location>
</feature>
<comment type="caution">
    <text evidence="12">The sequence shown here is derived from an EMBL/GenBank/DDBJ whole genome shotgun (WGS) entry which is preliminary data.</text>
</comment>
<dbReference type="SUPFAM" id="SSF55785">
    <property type="entry name" value="PYP-like sensor domain (PAS domain)"/>
    <property type="match status" value="1"/>
</dbReference>
<evidence type="ECO:0000256" key="6">
    <source>
        <dbReference type="ARBA" id="ARBA00022741"/>
    </source>
</evidence>
<feature type="transmembrane region" description="Helical" evidence="10">
    <location>
        <begin position="175"/>
        <end position="194"/>
    </location>
</feature>
<dbReference type="EC" id="2.7.13.3" evidence="3"/>
<dbReference type="InterPro" id="IPR004358">
    <property type="entry name" value="Sig_transdc_His_kin-like_C"/>
</dbReference>
<dbReference type="InterPro" id="IPR031621">
    <property type="entry name" value="HisKA_7TM"/>
</dbReference>
<dbReference type="InterPro" id="IPR035965">
    <property type="entry name" value="PAS-like_dom_sf"/>
</dbReference>
<feature type="domain" description="Histidine kinase" evidence="11">
    <location>
        <begin position="358"/>
        <end position="576"/>
    </location>
</feature>
<feature type="transmembrane region" description="Helical" evidence="10">
    <location>
        <begin position="200"/>
        <end position="222"/>
    </location>
</feature>
<dbReference type="InterPro" id="IPR036890">
    <property type="entry name" value="HATPase_C_sf"/>
</dbReference>
<dbReference type="InterPro" id="IPR005467">
    <property type="entry name" value="His_kinase_dom"/>
</dbReference>
<dbReference type="InterPro" id="IPR003661">
    <property type="entry name" value="HisK_dim/P_dom"/>
</dbReference>
<name>A0ABT1YG74_9BACL</name>
<dbReference type="Gene3D" id="3.30.450.20">
    <property type="entry name" value="PAS domain"/>
    <property type="match status" value="1"/>
</dbReference>
<keyword evidence="6" id="KW-0547">Nucleotide-binding</keyword>
<keyword evidence="10" id="KW-1133">Transmembrane helix</keyword>
<organism evidence="12 13">
    <name type="scientific">Paenibacillus radicis</name>
    <name type="common">ex Xue et al. 2023</name>
    <dbReference type="NCBI Taxonomy" id="2972489"/>
    <lineage>
        <taxon>Bacteria</taxon>
        <taxon>Bacillati</taxon>
        <taxon>Bacillota</taxon>
        <taxon>Bacilli</taxon>
        <taxon>Bacillales</taxon>
        <taxon>Paenibacillaceae</taxon>
        <taxon>Paenibacillus</taxon>
    </lineage>
</organism>
<keyword evidence="5" id="KW-0808">Transferase</keyword>
<dbReference type="SMART" id="SM00387">
    <property type="entry name" value="HATPase_c"/>
    <property type="match status" value="1"/>
</dbReference>
<keyword evidence="10" id="KW-0812">Transmembrane</keyword>
<dbReference type="CDD" id="cd00075">
    <property type="entry name" value="HATPase"/>
    <property type="match status" value="1"/>
</dbReference>
<dbReference type="Pfam" id="PF02518">
    <property type="entry name" value="HATPase_c"/>
    <property type="match status" value="1"/>
</dbReference>